<dbReference type="EMBL" id="JAULSR010000006">
    <property type="protein sequence ID" value="KAK0615704.1"/>
    <property type="molecule type" value="Genomic_DNA"/>
</dbReference>
<dbReference type="PANTHER" id="PTHR34502">
    <property type="entry name" value="DUF6594 DOMAIN-CONTAINING PROTEIN-RELATED"/>
    <property type="match status" value="1"/>
</dbReference>
<dbReference type="AlphaFoldDB" id="A0AA39WHY0"/>
<protein>
    <recommendedName>
        <fullName evidence="3">DUF6594 domain-containing protein</fullName>
    </recommendedName>
</protein>
<accession>A0AA39WHY0</accession>
<comment type="caution">
    <text evidence="4">The sequence shown here is derived from an EMBL/GenBank/DDBJ whole genome shotgun (WGS) entry which is preliminary data.</text>
</comment>
<keyword evidence="2" id="KW-1133">Transmembrane helix</keyword>
<sequence length="312" mass="36153">MATEDKAPRKQEPLTPELQQQEPVEPRVTQDQAYKKSWKYIGYRHFSRFMSLHENFGQVRLFRTLNSRVLLAMQDYISELETKLDKMEDEMSKVSGPDLHNGSFRQETSAERMKLIWEIQKRLKAYNEYILTYSQLSKRRPVYPIDTQSVRNYLDSWPNAIKEEETAYLDHKDDLVYISERTDSFIGRRFRPGPSWATTGAIRSRRHRRSRVADDDDTTAFVMDGTFIHDAGKVEELYQWAFVILGFAMLISPLWILVFVTAQIPRLAIMTCFILAFLGLVSFVTTARPFETLAATAAYAAVLVVFLQAQGP</sequence>
<organism evidence="4 5">
    <name type="scientific">Bombardia bombarda</name>
    <dbReference type="NCBI Taxonomy" id="252184"/>
    <lineage>
        <taxon>Eukaryota</taxon>
        <taxon>Fungi</taxon>
        <taxon>Dikarya</taxon>
        <taxon>Ascomycota</taxon>
        <taxon>Pezizomycotina</taxon>
        <taxon>Sordariomycetes</taxon>
        <taxon>Sordariomycetidae</taxon>
        <taxon>Sordariales</taxon>
        <taxon>Lasiosphaeriaceae</taxon>
        <taxon>Bombardia</taxon>
    </lineage>
</organism>
<dbReference type="PANTHER" id="PTHR34502:SF4">
    <property type="entry name" value="DUF6594 DOMAIN-CONTAINING PROTEIN"/>
    <property type="match status" value="1"/>
</dbReference>
<feature type="domain" description="DUF6594" evidence="3">
    <location>
        <begin position="43"/>
        <end position="304"/>
    </location>
</feature>
<keyword evidence="5" id="KW-1185">Reference proteome</keyword>
<dbReference type="InterPro" id="IPR046529">
    <property type="entry name" value="DUF6594"/>
</dbReference>
<name>A0AA39WHY0_9PEZI</name>
<reference evidence="4" key="1">
    <citation type="submission" date="2023-06" db="EMBL/GenBank/DDBJ databases">
        <title>Genome-scale phylogeny and comparative genomics of the fungal order Sordariales.</title>
        <authorList>
            <consortium name="Lawrence Berkeley National Laboratory"/>
            <person name="Hensen N."/>
            <person name="Bonometti L."/>
            <person name="Westerberg I."/>
            <person name="Brannstrom I.O."/>
            <person name="Guillou S."/>
            <person name="Cros-Aarteil S."/>
            <person name="Calhoun S."/>
            <person name="Haridas S."/>
            <person name="Kuo A."/>
            <person name="Mondo S."/>
            <person name="Pangilinan J."/>
            <person name="Riley R."/>
            <person name="LaButti K."/>
            <person name="Andreopoulos B."/>
            <person name="Lipzen A."/>
            <person name="Chen C."/>
            <person name="Yanf M."/>
            <person name="Daum C."/>
            <person name="Ng V."/>
            <person name="Clum A."/>
            <person name="Steindorff A."/>
            <person name="Ohm R."/>
            <person name="Martin F."/>
            <person name="Silar P."/>
            <person name="Natvig D."/>
            <person name="Lalanne C."/>
            <person name="Gautier V."/>
            <person name="Ament-velasquez S.L."/>
            <person name="Kruys A."/>
            <person name="Hutchinson M.I."/>
            <person name="Powell A.J."/>
            <person name="Barry K."/>
            <person name="Miller A.N."/>
            <person name="Grigoriev I.V."/>
            <person name="Debuchy R."/>
            <person name="Gladieux P."/>
            <person name="Thoren M.H."/>
            <person name="Johannesson H."/>
        </authorList>
    </citation>
    <scope>NUCLEOTIDE SEQUENCE</scope>
    <source>
        <strain evidence="4">SMH3391-2</strain>
    </source>
</reference>
<feature type="compositionally biased region" description="Basic and acidic residues" evidence="1">
    <location>
        <begin position="1"/>
        <end position="12"/>
    </location>
</feature>
<feature type="region of interest" description="Disordered" evidence="1">
    <location>
        <begin position="1"/>
        <end position="30"/>
    </location>
</feature>
<evidence type="ECO:0000259" key="3">
    <source>
        <dbReference type="Pfam" id="PF20237"/>
    </source>
</evidence>
<evidence type="ECO:0000313" key="5">
    <source>
        <dbReference type="Proteomes" id="UP001174934"/>
    </source>
</evidence>
<evidence type="ECO:0000313" key="4">
    <source>
        <dbReference type="EMBL" id="KAK0615704.1"/>
    </source>
</evidence>
<evidence type="ECO:0000256" key="1">
    <source>
        <dbReference type="SAM" id="MobiDB-lite"/>
    </source>
</evidence>
<dbReference type="Proteomes" id="UP001174934">
    <property type="component" value="Unassembled WGS sequence"/>
</dbReference>
<feature type="transmembrane region" description="Helical" evidence="2">
    <location>
        <begin position="237"/>
        <end position="260"/>
    </location>
</feature>
<feature type="compositionally biased region" description="Low complexity" evidence="1">
    <location>
        <begin position="13"/>
        <end position="23"/>
    </location>
</feature>
<gene>
    <name evidence="4" type="ORF">B0T17DRAFT_510287</name>
</gene>
<feature type="transmembrane region" description="Helical" evidence="2">
    <location>
        <begin position="292"/>
        <end position="309"/>
    </location>
</feature>
<evidence type="ECO:0000256" key="2">
    <source>
        <dbReference type="SAM" id="Phobius"/>
    </source>
</evidence>
<keyword evidence="2" id="KW-0812">Transmembrane</keyword>
<proteinExistence type="predicted"/>
<keyword evidence="2" id="KW-0472">Membrane</keyword>
<dbReference type="Pfam" id="PF20237">
    <property type="entry name" value="DUF6594"/>
    <property type="match status" value="1"/>
</dbReference>
<feature type="transmembrane region" description="Helical" evidence="2">
    <location>
        <begin position="267"/>
        <end position="286"/>
    </location>
</feature>